<protein>
    <submittedName>
        <fullName evidence="2">Uncharacterized protein</fullName>
    </submittedName>
</protein>
<reference evidence="2 3" key="1">
    <citation type="submission" date="2024-01" db="EMBL/GenBank/DDBJ databases">
        <title>The genomes of 5 underutilized Papilionoideae crops provide insights into root nodulation and disease resistance.</title>
        <authorList>
            <person name="Yuan L."/>
        </authorList>
    </citation>
    <scope>NUCLEOTIDE SEQUENCE [LARGE SCALE GENOMIC DNA]</scope>
    <source>
        <strain evidence="2">LY-2023</strain>
        <tissue evidence="2">Leaf</tissue>
    </source>
</reference>
<comment type="caution">
    <text evidence="2">The sequence shown here is derived from an EMBL/GenBank/DDBJ whole genome shotgun (WGS) entry which is preliminary data.</text>
</comment>
<feature type="transmembrane region" description="Helical" evidence="1">
    <location>
        <begin position="12"/>
        <end position="33"/>
    </location>
</feature>
<evidence type="ECO:0000256" key="1">
    <source>
        <dbReference type="SAM" id="Phobius"/>
    </source>
</evidence>
<proteinExistence type="predicted"/>
<sequence>MVTISPHTSTHFLAFCIVLIKMACMPGFCLPLLRVFSSSILQLSVLRPAGNAILILLLRHAVSVVPKFT</sequence>
<keyword evidence="1" id="KW-0812">Transmembrane</keyword>
<dbReference type="AlphaFoldDB" id="A0AAN9JQV1"/>
<evidence type="ECO:0000313" key="2">
    <source>
        <dbReference type="EMBL" id="KAK7302383.1"/>
    </source>
</evidence>
<evidence type="ECO:0000313" key="3">
    <source>
        <dbReference type="Proteomes" id="UP001359559"/>
    </source>
</evidence>
<dbReference type="EMBL" id="JAYKXN010000003">
    <property type="protein sequence ID" value="KAK7302383.1"/>
    <property type="molecule type" value="Genomic_DNA"/>
</dbReference>
<keyword evidence="1" id="KW-0472">Membrane</keyword>
<organism evidence="2 3">
    <name type="scientific">Clitoria ternatea</name>
    <name type="common">Butterfly pea</name>
    <dbReference type="NCBI Taxonomy" id="43366"/>
    <lineage>
        <taxon>Eukaryota</taxon>
        <taxon>Viridiplantae</taxon>
        <taxon>Streptophyta</taxon>
        <taxon>Embryophyta</taxon>
        <taxon>Tracheophyta</taxon>
        <taxon>Spermatophyta</taxon>
        <taxon>Magnoliopsida</taxon>
        <taxon>eudicotyledons</taxon>
        <taxon>Gunneridae</taxon>
        <taxon>Pentapetalae</taxon>
        <taxon>rosids</taxon>
        <taxon>fabids</taxon>
        <taxon>Fabales</taxon>
        <taxon>Fabaceae</taxon>
        <taxon>Papilionoideae</taxon>
        <taxon>50 kb inversion clade</taxon>
        <taxon>NPAAA clade</taxon>
        <taxon>indigoferoid/millettioid clade</taxon>
        <taxon>Phaseoleae</taxon>
        <taxon>Clitoria</taxon>
    </lineage>
</organism>
<dbReference type="Proteomes" id="UP001359559">
    <property type="component" value="Unassembled WGS sequence"/>
</dbReference>
<gene>
    <name evidence="2" type="ORF">RJT34_13271</name>
</gene>
<name>A0AAN9JQV1_CLITE</name>
<keyword evidence="1" id="KW-1133">Transmembrane helix</keyword>
<accession>A0AAN9JQV1</accession>
<keyword evidence="3" id="KW-1185">Reference proteome</keyword>